<keyword evidence="1 5" id="KW-0723">Serine/threonine-protein kinase</keyword>
<dbReference type="PANTHER" id="PTHR31756:SF3">
    <property type="entry name" value="PYRUVATE, PHOSPHATE DIKINASE REGULATORY PROTEIN 1, CHLOROPLASTIC"/>
    <property type="match status" value="1"/>
</dbReference>
<comment type="catalytic activity">
    <reaction evidence="5">
        <text>N(tele)-phospho-L-histidyl/L-threonyl-[pyruvate, phosphate dikinase] + ADP = N(tele)-phospho-L-histidyl/O-phospho-L-threonyl-[pyruvate, phosphate dikinase] + AMP + H(+)</text>
        <dbReference type="Rhea" id="RHEA:43692"/>
        <dbReference type="Rhea" id="RHEA-COMP:10650"/>
        <dbReference type="Rhea" id="RHEA-COMP:10651"/>
        <dbReference type="ChEBI" id="CHEBI:15378"/>
        <dbReference type="ChEBI" id="CHEBI:30013"/>
        <dbReference type="ChEBI" id="CHEBI:61977"/>
        <dbReference type="ChEBI" id="CHEBI:83586"/>
        <dbReference type="ChEBI" id="CHEBI:456215"/>
        <dbReference type="ChEBI" id="CHEBI:456216"/>
        <dbReference type="EC" id="2.7.11.32"/>
    </reaction>
</comment>
<evidence type="ECO:0000256" key="3">
    <source>
        <dbReference type="ARBA" id="ARBA00022741"/>
    </source>
</evidence>
<evidence type="ECO:0000313" key="7">
    <source>
        <dbReference type="Proteomes" id="UP000004835"/>
    </source>
</evidence>
<comment type="function">
    <text evidence="5">Bifunctional serine/threonine kinase and phosphorylase involved in the regulation of the pyruvate, phosphate dikinase (PPDK) by catalyzing its phosphorylation/dephosphorylation.</text>
</comment>
<name>F0EL31_ENTCA</name>
<dbReference type="HAMAP" id="MF_00921">
    <property type="entry name" value="PDRP"/>
    <property type="match status" value="1"/>
</dbReference>
<protein>
    <recommendedName>
        <fullName evidence="5">Putative pyruvate, phosphate dikinase regulatory protein</fullName>
        <shortName evidence="5">PPDK regulatory protein</shortName>
        <ecNumber evidence="5">2.7.11.32</ecNumber>
        <ecNumber evidence="5">2.7.4.27</ecNumber>
    </recommendedName>
</protein>
<dbReference type="GO" id="GO:0004674">
    <property type="term" value="F:protein serine/threonine kinase activity"/>
    <property type="evidence" value="ECO:0007669"/>
    <property type="project" value="UniProtKB-UniRule"/>
</dbReference>
<comment type="caution">
    <text evidence="6">The sequence shown here is derived from an EMBL/GenBank/DDBJ whole genome shotgun (WGS) entry which is preliminary data.</text>
</comment>
<sequence>MKSIKKQERIFLMKPNEPEQLDLQEKLQTSAAVTMFVLSDSAGETASKLAQATMAQYPSVEFNLFRRTFIHTKEHLIKALSDAKKHNAIILHTLIKEELVDLTNHFCEEADLYHFDVLTPPVSEVARRTGVAPSREPGALHHLNENYFKRIKAMEFAVMYDDGKDPRGFLEADVVLLGVSRTSKTPLSLFLANKNLKVANLPLVPQAHIPKQLWEIDPKKIVGLTNDPNVLNSIRKERMRSYGLNPDSAYSDIEKIKAELTFANDLYEKLGCVVINVASLSIEETASMILNALNLEDHSYYTSETKD</sequence>
<evidence type="ECO:0000256" key="2">
    <source>
        <dbReference type="ARBA" id="ARBA00022679"/>
    </source>
</evidence>
<dbReference type="NCBIfam" id="NF003742">
    <property type="entry name" value="PRK05339.1"/>
    <property type="match status" value="1"/>
</dbReference>
<gene>
    <name evidence="6" type="ORF">HMPREF9087_2123</name>
</gene>
<feature type="binding site" evidence="5">
    <location>
        <begin position="178"/>
        <end position="185"/>
    </location>
    <ligand>
        <name>ADP</name>
        <dbReference type="ChEBI" id="CHEBI:456216"/>
    </ligand>
</feature>
<dbReference type="HOGENOM" id="CLU_046206_2_1_9"/>
<dbReference type="PANTHER" id="PTHR31756">
    <property type="entry name" value="PYRUVATE, PHOSPHATE DIKINASE REGULATORY PROTEIN 1, CHLOROPLASTIC"/>
    <property type="match status" value="1"/>
</dbReference>
<comment type="catalytic activity">
    <reaction evidence="5">
        <text>N(tele)-phospho-L-histidyl/O-phospho-L-threonyl-[pyruvate, phosphate dikinase] + phosphate + H(+) = N(tele)-phospho-L-histidyl/L-threonyl-[pyruvate, phosphate dikinase] + diphosphate</text>
        <dbReference type="Rhea" id="RHEA:43696"/>
        <dbReference type="Rhea" id="RHEA-COMP:10650"/>
        <dbReference type="Rhea" id="RHEA-COMP:10651"/>
        <dbReference type="ChEBI" id="CHEBI:15378"/>
        <dbReference type="ChEBI" id="CHEBI:30013"/>
        <dbReference type="ChEBI" id="CHEBI:33019"/>
        <dbReference type="ChEBI" id="CHEBI:43474"/>
        <dbReference type="ChEBI" id="CHEBI:61977"/>
        <dbReference type="ChEBI" id="CHEBI:83586"/>
        <dbReference type="EC" id="2.7.4.27"/>
    </reaction>
</comment>
<keyword evidence="2 5" id="KW-0808">Transferase</keyword>
<proteinExistence type="inferred from homology"/>
<dbReference type="Pfam" id="PF03618">
    <property type="entry name" value="Kinase-PPPase"/>
    <property type="match status" value="1"/>
</dbReference>
<dbReference type="EMBL" id="AEWT01000018">
    <property type="protein sequence ID" value="EGC69131.1"/>
    <property type="molecule type" value="Genomic_DNA"/>
</dbReference>
<dbReference type="GO" id="GO:0043531">
    <property type="term" value="F:ADP binding"/>
    <property type="evidence" value="ECO:0007669"/>
    <property type="project" value="UniProtKB-UniRule"/>
</dbReference>
<reference evidence="6 7" key="1">
    <citation type="submission" date="2011-01" db="EMBL/GenBank/DDBJ databases">
        <authorList>
            <person name="Muzny D."/>
            <person name="Qin X."/>
            <person name="Deng J."/>
            <person name="Jiang H."/>
            <person name="Liu Y."/>
            <person name="Qu J."/>
            <person name="Song X.-Z."/>
            <person name="Zhang L."/>
            <person name="Thornton R."/>
            <person name="Coyle M."/>
            <person name="Francisco L."/>
            <person name="Jackson L."/>
            <person name="Javaid M."/>
            <person name="Korchina V."/>
            <person name="Kovar C."/>
            <person name="Mata R."/>
            <person name="Mathew T."/>
            <person name="Ngo R."/>
            <person name="Nguyen L."/>
            <person name="Nguyen N."/>
            <person name="Okwuonu G."/>
            <person name="Ongeri F."/>
            <person name="Pham C."/>
            <person name="Simmons D."/>
            <person name="Wilczek-Boney K."/>
            <person name="Hale W."/>
            <person name="Jakkamsetti A."/>
            <person name="Pham P."/>
            <person name="Ruth R."/>
            <person name="San Lucas F."/>
            <person name="Warren J."/>
            <person name="Zhang J."/>
            <person name="Zhao Z."/>
            <person name="Zhou C."/>
            <person name="Zhu D."/>
            <person name="Lee S."/>
            <person name="Bess C."/>
            <person name="Blankenburg K."/>
            <person name="Forbes L."/>
            <person name="Fu Q."/>
            <person name="Gubbala S."/>
            <person name="Hirani K."/>
            <person name="Jayaseelan J.C."/>
            <person name="Lara F."/>
            <person name="Munidasa M."/>
            <person name="Palculict T."/>
            <person name="Patil S."/>
            <person name="Pu L.-L."/>
            <person name="Saada N."/>
            <person name="Tang L."/>
            <person name="Weissenberger G."/>
            <person name="Zhu Y."/>
            <person name="Hemphill L."/>
            <person name="Shang Y."/>
            <person name="Youmans B."/>
            <person name="Ayvaz T."/>
            <person name="Ross M."/>
            <person name="Santibanez J."/>
            <person name="Aqrawi P."/>
            <person name="Gross S."/>
            <person name="Joshi V."/>
            <person name="Fowler G."/>
            <person name="Nazareth L."/>
            <person name="Reid J."/>
            <person name="Worley K."/>
            <person name="Petrosino J."/>
            <person name="Highlander S."/>
            <person name="Gibbs R."/>
        </authorList>
    </citation>
    <scope>NUCLEOTIDE SEQUENCE [LARGE SCALE GENOMIC DNA]</scope>
    <source>
        <strain evidence="6 7">ATCC 12755</strain>
    </source>
</reference>
<comment type="similarity">
    <text evidence="5">Belongs to the pyruvate, phosphate/water dikinase regulatory protein family. PDRP subfamily.</text>
</comment>
<keyword evidence="4 5" id="KW-0418">Kinase</keyword>
<evidence type="ECO:0000256" key="1">
    <source>
        <dbReference type="ARBA" id="ARBA00022527"/>
    </source>
</evidence>
<evidence type="ECO:0000313" key="6">
    <source>
        <dbReference type="EMBL" id="EGC69131.1"/>
    </source>
</evidence>
<accession>F0EL31</accession>
<dbReference type="EC" id="2.7.11.32" evidence="5"/>
<dbReference type="AlphaFoldDB" id="F0EL31"/>
<dbReference type="EC" id="2.7.4.27" evidence="5"/>
<organism evidence="6 7">
    <name type="scientific">Enterococcus casseliflavus ATCC 12755</name>
    <dbReference type="NCBI Taxonomy" id="888066"/>
    <lineage>
        <taxon>Bacteria</taxon>
        <taxon>Bacillati</taxon>
        <taxon>Bacillota</taxon>
        <taxon>Bacilli</taxon>
        <taxon>Lactobacillales</taxon>
        <taxon>Enterococcaceae</taxon>
        <taxon>Enterococcus</taxon>
    </lineage>
</organism>
<evidence type="ECO:0000256" key="4">
    <source>
        <dbReference type="ARBA" id="ARBA00022777"/>
    </source>
</evidence>
<dbReference type="GO" id="GO:0016776">
    <property type="term" value="F:phosphotransferase activity, phosphate group as acceptor"/>
    <property type="evidence" value="ECO:0007669"/>
    <property type="project" value="UniProtKB-UniRule"/>
</dbReference>
<dbReference type="InterPro" id="IPR005177">
    <property type="entry name" value="Kinase-pyrophosphorylase"/>
</dbReference>
<evidence type="ECO:0000256" key="5">
    <source>
        <dbReference type="HAMAP-Rule" id="MF_00921"/>
    </source>
</evidence>
<dbReference type="GO" id="GO:0005524">
    <property type="term" value="F:ATP binding"/>
    <property type="evidence" value="ECO:0007669"/>
    <property type="project" value="InterPro"/>
</dbReference>
<dbReference type="InterPro" id="IPR026565">
    <property type="entry name" value="PPDK_reg"/>
</dbReference>
<dbReference type="Proteomes" id="UP000004835">
    <property type="component" value="Unassembled WGS sequence"/>
</dbReference>
<keyword evidence="3 5" id="KW-0547">Nucleotide-binding</keyword>